<dbReference type="AlphaFoldDB" id="A0A9W6K359"/>
<accession>A0A9W6K359</accession>
<dbReference type="RefSeq" id="WP_271193622.1">
    <property type="nucleotide sequence ID" value="NZ_BSFN01000001.1"/>
</dbReference>
<keyword evidence="3" id="KW-1185">Reference proteome</keyword>
<dbReference type="PROSITE" id="PS50231">
    <property type="entry name" value="RICIN_B_LECTIN"/>
    <property type="match status" value="1"/>
</dbReference>
<organism evidence="2 3">
    <name type="scientific">Pseudomonas turukhanskensis</name>
    <dbReference type="NCBI Taxonomy" id="1806536"/>
    <lineage>
        <taxon>Bacteria</taxon>
        <taxon>Pseudomonadati</taxon>
        <taxon>Pseudomonadota</taxon>
        <taxon>Gammaproteobacteria</taxon>
        <taxon>Pseudomonadales</taxon>
        <taxon>Pseudomonadaceae</taxon>
        <taxon>Pseudomonas</taxon>
    </lineage>
</organism>
<proteinExistence type="predicted"/>
<dbReference type="EMBL" id="BSFN01000001">
    <property type="protein sequence ID" value="GLK87366.1"/>
    <property type="molecule type" value="Genomic_DNA"/>
</dbReference>
<keyword evidence="1" id="KW-0732">Signal</keyword>
<dbReference type="Gene3D" id="3.30.160.280">
    <property type="match status" value="2"/>
</dbReference>
<evidence type="ECO:0000313" key="2">
    <source>
        <dbReference type="EMBL" id="GLK87366.1"/>
    </source>
</evidence>
<evidence type="ECO:0000256" key="1">
    <source>
        <dbReference type="SAM" id="SignalP"/>
    </source>
</evidence>
<dbReference type="SUPFAM" id="SSF50370">
    <property type="entry name" value="Ricin B-like lectins"/>
    <property type="match status" value="1"/>
</dbReference>
<dbReference type="Gene3D" id="2.80.10.50">
    <property type="match status" value="1"/>
</dbReference>
<evidence type="ECO:0000313" key="3">
    <source>
        <dbReference type="Proteomes" id="UP001143328"/>
    </source>
</evidence>
<reference evidence="2" key="2">
    <citation type="submission" date="2023-01" db="EMBL/GenBank/DDBJ databases">
        <authorList>
            <person name="Sun Q."/>
            <person name="Evtushenko L."/>
        </authorList>
    </citation>
    <scope>NUCLEOTIDE SEQUENCE</scope>
    <source>
        <strain evidence="2">VKM B-2935</strain>
    </source>
</reference>
<sequence>MKTSNRVKHKNGTNGWFGLCALSLLPFSSGDLLASVNCPEGQYDNGSGGCSVSDGYSPTDQGSIAQQHLNTYAANKTIFATYQQEWEDWNKKNLQLIEQLNKPLAYQYQLLAARLAKWHKEDTPSFVEYFKQVKTTIPLDIATDLPNDLTSETDRDFMVGFVLDAFVQKVDDFLVSQYNANLQHIARLYFQMNPTIMKSIHINYWTKAYAPSTSGKWGFTNSYSDTMRLRDAQSVYSFIRPADSSDYDFSQVEEDFTDTWNNANTSPSVNTSKTTRYYKFVPQPLPKTFLNDLAKGIDQTLIKRVNRETLADTQSKVVGFKFNRLMRSYLSASQNPKELTTKLVNQIFAYPQPNTITQISRVINQAKKSCLAPAESRVLEGKIDLQHTVKTRDCGSGGRSLDWFVIKNEDKTIQLKNAFSGQCLTAPRQANDGILSMVCGGRVNTFTPAFQNWQWTGDNRLRRSGIDHLYSLTMMGPNDYSNAWGEGRELDTYPYDYLKGKEASRGKWSISIGGMRSEMIEPQNYKTAQQLAQNFFALMYGFTEELPLLDRIKTVNKGTSLPTEDRHSSRLEDAYTSQEKATQFFNQIYSNSSLYNQLPTRMQSFITALRSGTSLLEAYSQHAPDIYDEVRKLSQIKTAFWDNPSNKKGSVQVYENPYNNSVDVFISKFDGNPAGTARWLPINKTSNDNWTYVTSLGSKAQVAKIVERISNHFPEWGAAANYGDIFRYNNPVSKKLEFFQANFKGMANNSAVYFPTNQTSNDKWRYLGQQGSAAVLVAALTNDINTAYYSYLYNLIKINVGTKHTISNIERQVFPLNDNGEDGLDFNNWTQSGSGPSYDIAGQPALGQHFYVASPTLSGISLYNSGNVGAIGALSNALINMKFEILQSNQAELLLQRMLMRTRFEEMFRSNYNDILEGYGLNSANAPPDQLDDWDLAPRDIFRDWSLGDMDPPENFQEFAQDFRALFKPGQEGQDELYRFLDELQEEAPLELENPGLMTLTNSSLSTAFNALTVTETNIALSTVTVNSLTSSFVGLSY</sequence>
<dbReference type="InterPro" id="IPR035992">
    <property type="entry name" value="Ricin_B-like_lectins"/>
</dbReference>
<dbReference type="Proteomes" id="UP001143328">
    <property type="component" value="Unassembled WGS sequence"/>
</dbReference>
<reference evidence="2" key="1">
    <citation type="journal article" date="2014" name="Int. J. Syst. Evol. Microbiol.">
        <title>Complete genome sequence of Corynebacterium casei LMG S-19264T (=DSM 44701T), isolated from a smear-ripened cheese.</title>
        <authorList>
            <consortium name="US DOE Joint Genome Institute (JGI-PGF)"/>
            <person name="Walter F."/>
            <person name="Albersmeier A."/>
            <person name="Kalinowski J."/>
            <person name="Ruckert C."/>
        </authorList>
    </citation>
    <scope>NUCLEOTIDE SEQUENCE</scope>
    <source>
        <strain evidence="2">VKM B-2935</strain>
    </source>
</reference>
<feature type="chain" id="PRO_5040754282" evidence="1">
    <location>
        <begin position="35"/>
        <end position="1038"/>
    </location>
</feature>
<gene>
    <name evidence="2" type="ORF">GCM10017655_04280</name>
</gene>
<name>A0A9W6K359_9PSED</name>
<comment type="caution">
    <text evidence="2">The sequence shown here is derived from an EMBL/GenBank/DDBJ whole genome shotgun (WGS) entry which is preliminary data.</text>
</comment>
<protein>
    <submittedName>
        <fullName evidence="2">Uncharacterized protein</fullName>
    </submittedName>
</protein>
<feature type="signal peptide" evidence="1">
    <location>
        <begin position="1"/>
        <end position="34"/>
    </location>
</feature>